<feature type="region of interest" description="Disordered" evidence="2">
    <location>
        <begin position="50"/>
        <end position="74"/>
    </location>
</feature>
<sequence length="450" mass="51585">MERLRSRIFFAGSAAVIIVVFKQKPANAIMKSSMMQEIAHEEDERVQKKLKTSVATSSNDDCSVMSGSDVEEDETESRKNIWQDWKEFLNNAQNNNYLPSLSPEKHGVIWYWLDLRRRSSLPEGLYTRMRYETTAIKQYNISNSYKEAIKNIIQSTNRNHMLKSIEILRSAEGSAVEKKALVDFFMLFGEEIYDDVGDTLSESEACLNNNLIKPCLQVCSRMLRNKKYDITYIPGEVELISMTERLSKQGLLDNRFKYYADGKVRINADKQEPLLLEVSSALGRATQDKIAFDHTKAMFGLLAILKTLACKYSHGSFESFKKIKIHFIHVHGHAIRHWTMMTPEPGVYIMTKEQKATIPVTINSMADDLTSYVRFHLNLTELLRETLDNIKELQREHRSQLQEVMINNEQISAETLLSSVVNPVIIRLNEGKHAKEVVDSPRSGSNSPQH</sequence>
<comment type="caution">
    <text evidence="3">The sequence shown here is derived from an EMBL/GenBank/DDBJ whole genome shotgun (WGS) entry which is preliminary data.</text>
</comment>
<keyword evidence="1" id="KW-0175">Coiled coil</keyword>
<keyword evidence="4" id="KW-1185">Reference proteome</keyword>
<dbReference type="Proteomes" id="UP000252139">
    <property type="component" value="Unassembled WGS sequence"/>
</dbReference>
<gene>
    <name evidence="3" type="ORF">CU097_012835</name>
</gene>
<evidence type="ECO:0000313" key="4">
    <source>
        <dbReference type="Proteomes" id="UP000252139"/>
    </source>
</evidence>
<accession>A0A367JXN6</accession>
<dbReference type="OrthoDB" id="2272415at2759"/>
<name>A0A367JXN6_RHIAZ</name>
<evidence type="ECO:0000313" key="3">
    <source>
        <dbReference type="EMBL" id="RCH94762.1"/>
    </source>
</evidence>
<dbReference type="EMBL" id="PJQL01000542">
    <property type="protein sequence ID" value="RCH94762.1"/>
    <property type="molecule type" value="Genomic_DNA"/>
</dbReference>
<dbReference type="AlphaFoldDB" id="A0A367JXN6"/>
<evidence type="ECO:0000256" key="2">
    <source>
        <dbReference type="SAM" id="MobiDB-lite"/>
    </source>
</evidence>
<proteinExistence type="predicted"/>
<evidence type="ECO:0000256" key="1">
    <source>
        <dbReference type="SAM" id="Coils"/>
    </source>
</evidence>
<protein>
    <submittedName>
        <fullName evidence="3">Uncharacterized protein</fullName>
    </submittedName>
</protein>
<reference evidence="3 4" key="1">
    <citation type="journal article" date="2018" name="G3 (Bethesda)">
        <title>Phylogenetic and Phylogenomic Definition of Rhizopus Species.</title>
        <authorList>
            <person name="Gryganskyi A.P."/>
            <person name="Golan J."/>
            <person name="Dolatabadi S."/>
            <person name="Mondo S."/>
            <person name="Robb S."/>
            <person name="Idnurm A."/>
            <person name="Muszewska A."/>
            <person name="Steczkiewicz K."/>
            <person name="Masonjones S."/>
            <person name="Liao H.L."/>
            <person name="Gajdeczka M.T."/>
            <person name="Anike F."/>
            <person name="Vuek A."/>
            <person name="Anishchenko I.M."/>
            <person name="Voigt K."/>
            <person name="de Hoog G.S."/>
            <person name="Smith M.E."/>
            <person name="Heitman J."/>
            <person name="Vilgalys R."/>
            <person name="Stajich J.E."/>
        </authorList>
    </citation>
    <scope>NUCLEOTIDE SEQUENCE [LARGE SCALE GENOMIC DNA]</scope>
    <source>
        <strain evidence="3 4">CBS 357.93</strain>
    </source>
</reference>
<feature type="coiled-coil region" evidence="1">
    <location>
        <begin position="376"/>
        <end position="403"/>
    </location>
</feature>
<organism evidence="3 4">
    <name type="scientific">Rhizopus azygosporus</name>
    <name type="common">Rhizopus microsporus var. azygosporus</name>
    <dbReference type="NCBI Taxonomy" id="86630"/>
    <lineage>
        <taxon>Eukaryota</taxon>
        <taxon>Fungi</taxon>
        <taxon>Fungi incertae sedis</taxon>
        <taxon>Mucoromycota</taxon>
        <taxon>Mucoromycotina</taxon>
        <taxon>Mucoromycetes</taxon>
        <taxon>Mucorales</taxon>
        <taxon>Mucorineae</taxon>
        <taxon>Rhizopodaceae</taxon>
        <taxon>Rhizopus</taxon>
    </lineage>
</organism>